<dbReference type="Proteomes" id="UP000552864">
    <property type="component" value="Unassembled WGS sequence"/>
</dbReference>
<protein>
    <recommendedName>
        <fullName evidence="3">Late embryogenesis abundant protein</fullName>
    </recommendedName>
</protein>
<gene>
    <name evidence="1" type="ORF">HGH91_26785</name>
</gene>
<organism evidence="1 2">
    <name type="scientific">Chitinophaga eiseniae</name>
    <dbReference type="NCBI Taxonomy" id="634771"/>
    <lineage>
        <taxon>Bacteria</taxon>
        <taxon>Pseudomonadati</taxon>
        <taxon>Bacteroidota</taxon>
        <taxon>Chitinophagia</taxon>
        <taxon>Chitinophagales</taxon>
        <taxon>Chitinophagaceae</taxon>
        <taxon>Chitinophaga</taxon>
    </lineage>
</organism>
<proteinExistence type="predicted"/>
<dbReference type="RefSeq" id="WP_168742170.1">
    <property type="nucleotide sequence ID" value="NZ_JABAHZ010000009.1"/>
</dbReference>
<dbReference type="AlphaFoldDB" id="A0A847SK29"/>
<accession>A0A847SK29</accession>
<evidence type="ECO:0008006" key="3">
    <source>
        <dbReference type="Google" id="ProtNLM"/>
    </source>
</evidence>
<evidence type="ECO:0000313" key="1">
    <source>
        <dbReference type="EMBL" id="NLR82251.1"/>
    </source>
</evidence>
<dbReference type="EMBL" id="JABAHZ010000009">
    <property type="protein sequence ID" value="NLR82251.1"/>
    <property type="molecule type" value="Genomic_DNA"/>
</dbReference>
<reference evidence="1 2" key="1">
    <citation type="submission" date="2020-04" db="EMBL/GenBank/DDBJ databases">
        <authorList>
            <person name="Yin C."/>
        </authorList>
    </citation>
    <scope>NUCLEOTIDE SEQUENCE [LARGE SCALE GENOMIC DNA]</scope>
    <source>
        <strain evidence="1 2">Ak56</strain>
    </source>
</reference>
<sequence length="159" mass="17537">MSAGKLLVGAAVVGGAVAGGSYFYNMRRASVQLEVIPKAYLHTLNWNGLTVRVDALLKNPTRARFKVKFPYIRLMYGDTLMGSSQVINKDIQIPAYGQVIIDSMMVDIPVLSIASSVYHIVKSLYAKEPIQFKAQVITTINLGWSRIPYSSNADIVLKK</sequence>
<name>A0A847SK29_9BACT</name>
<comment type="caution">
    <text evidence="1">The sequence shown here is derived from an EMBL/GenBank/DDBJ whole genome shotgun (WGS) entry which is preliminary data.</text>
</comment>
<keyword evidence="2" id="KW-1185">Reference proteome</keyword>
<evidence type="ECO:0000313" key="2">
    <source>
        <dbReference type="Proteomes" id="UP000552864"/>
    </source>
</evidence>
<dbReference type="Gene3D" id="2.60.40.1820">
    <property type="match status" value="1"/>
</dbReference>